<organism evidence="3 4">
    <name type="scientific">Pseudanabaena catenata USMAC16</name>
    <dbReference type="NCBI Taxonomy" id="1855837"/>
    <lineage>
        <taxon>Bacteria</taxon>
        <taxon>Bacillati</taxon>
        <taxon>Cyanobacteriota</taxon>
        <taxon>Cyanophyceae</taxon>
        <taxon>Pseudanabaenales</taxon>
        <taxon>Pseudanabaenaceae</taxon>
        <taxon>Pseudanabaena</taxon>
    </lineage>
</organism>
<dbReference type="Gene3D" id="1.20.1260.10">
    <property type="match status" value="1"/>
</dbReference>
<evidence type="ECO:0000313" key="3">
    <source>
        <dbReference type="EMBL" id="MDG3496166.1"/>
    </source>
</evidence>
<evidence type="ECO:0000259" key="2">
    <source>
        <dbReference type="Pfam" id="PF03713"/>
    </source>
</evidence>
<dbReference type="RefSeq" id="WP_009628332.1">
    <property type="nucleotide sequence ID" value="NZ_VBTY01000158.1"/>
</dbReference>
<dbReference type="InterPro" id="IPR005183">
    <property type="entry name" value="DUF305_CopM-like"/>
</dbReference>
<feature type="signal peptide" evidence="1">
    <location>
        <begin position="1"/>
        <end position="30"/>
    </location>
</feature>
<dbReference type="EMBL" id="VBTY01000158">
    <property type="protein sequence ID" value="MDG3496166.1"/>
    <property type="molecule type" value="Genomic_DNA"/>
</dbReference>
<evidence type="ECO:0000313" key="4">
    <source>
        <dbReference type="Proteomes" id="UP001152872"/>
    </source>
</evidence>
<sequence>MNLKRFNILSHSLGLTAIASIATVSLSACNATPNPEASSTPAATPAIVPSSSPAAKVTMHNGGNMHMAMDLGIADANFDLRFIDAMIPHHQGALEMAKYAKGKSQRPEIQKLADEIIKAQTKEIADLQAWRKQWYPSASNMPMAYNAQMGHMMEMTPDQIKGMMSQDLGAKDAEFDFRFINAMIPHHEGAVLMAKDASTKSTRPEIKKLAQDIISSQQAEIKQMQEWKKAWYKK</sequence>
<feature type="chain" id="PRO_5040728085" evidence="1">
    <location>
        <begin position="31"/>
        <end position="234"/>
    </location>
</feature>
<feature type="domain" description="DUF305" evidence="2">
    <location>
        <begin position="79"/>
        <end position="227"/>
    </location>
</feature>
<protein>
    <submittedName>
        <fullName evidence="3">DUF305 domain-containing protein</fullName>
    </submittedName>
</protein>
<accession>A0A9X4ME90</accession>
<gene>
    <name evidence="3" type="ORF">FEV09_16590</name>
</gene>
<dbReference type="PANTHER" id="PTHR36933:SF1">
    <property type="entry name" value="SLL0788 PROTEIN"/>
    <property type="match status" value="1"/>
</dbReference>
<comment type="caution">
    <text evidence="3">The sequence shown here is derived from an EMBL/GenBank/DDBJ whole genome shotgun (WGS) entry which is preliminary data.</text>
</comment>
<dbReference type="PROSITE" id="PS51257">
    <property type="entry name" value="PROKAR_LIPOPROTEIN"/>
    <property type="match status" value="1"/>
</dbReference>
<dbReference type="PANTHER" id="PTHR36933">
    <property type="entry name" value="SLL0788 PROTEIN"/>
    <property type="match status" value="1"/>
</dbReference>
<dbReference type="InterPro" id="IPR012347">
    <property type="entry name" value="Ferritin-like"/>
</dbReference>
<reference evidence="3" key="1">
    <citation type="submission" date="2019-05" db="EMBL/GenBank/DDBJ databases">
        <title>Whole genome sequencing of Pseudanabaena catenata USMAC16.</title>
        <authorList>
            <person name="Khan Z."/>
            <person name="Omar W.M."/>
            <person name="Convey P."/>
            <person name="Merican F."/>
            <person name="Najimudin N."/>
        </authorList>
    </citation>
    <scope>NUCLEOTIDE SEQUENCE</scope>
    <source>
        <strain evidence="3">USMAC16</strain>
    </source>
</reference>
<dbReference type="Proteomes" id="UP001152872">
    <property type="component" value="Unassembled WGS sequence"/>
</dbReference>
<dbReference type="AlphaFoldDB" id="A0A9X4ME90"/>
<name>A0A9X4ME90_9CYAN</name>
<keyword evidence="4" id="KW-1185">Reference proteome</keyword>
<keyword evidence="1" id="KW-0732">Signal</keyword>
<evidence type="ECO:0000256" key="1">
    <source>
        <dbReference type="SAM" id="SignalP"/>
    </source>
</evidence>
<proteinExistence type="predicted"/>
<dbReference type="Pfam" id="PF03713">
    <property type="entry name" value="DUF305"/>
    <property type="match status" value="1"/>
</dbReference>